<dbReference type="AlphaFoldDB" id="A0AAJ0DB22"/>
<organism evidence="2 3">
    <name type="scientific">Extremus antarcticus</name>
    <dbReference type="NCBI Taxonomy" id="702011"/>
    <lineage>
        <taxon>Eukaryota</taxon>
        <taxon>Fungi</taxon>
        <taxon>Dikarya</taxon>
        <taxon>Ascomycota</taxon>
        <taxon>Pezizomycotina</taxon>
        <taxon>Dothideomycetes</taxon>
        <taxon>Dothideomycetidae</taxon>
        <taxon>Mycosphaerellales</taxon>
        <taxon>Extremaceae</taxon>
        <taxon>Extremus</taxon>
    </lineage>
</organism>
<gene>
    <name evidence="2" type="ORF">LTR09_012079</name>
</gene>
<proteinExistence type="predicted"/>
<reference evidence="2" key="1">
    <citation type="submission" date="2023-04" db="EMBL/GenBank/DDBJ databases">
        <title>Black Yeasts Isolated from many extreme environments.</title>
        <authorList>
            <person name="Coleine C."/>
            <person name="Stajich J.E."/>
            <person name="Selbmann L."/>
        </authorList>
    </citation>
    <scope>NUCLEOTIDE SEQUENCE</scope>
    <source>
        <strain evidence="2">CCFEE 5312</strain>
    </source>
</reference>
<accession>A0AAJ0DB22</accession>
<evidence type="ECO:0000313" key="3">
    <source>
        <dbReference type="Proteomes" id="UP001271007"/>
    </source>
</evidence>
<evidence type="ECO:0000313" key="2">
    <source>
        <dbReference type="EMBL" id="KAK3046440.1"/>
    </source>
</evidence>
<comment type="caution">
    <text evidence="2">The sequence shown here is derived from an EMBL/GenBank/DDBJ whole genome shotgun (WGS) entry which is preliminary data.</text>
</comment>
<feature type="region of interest" description="Disordered" evidence="1">
    <location>
        <begin position="207"/>
        <end position="228"/>
    </location>
</feature>
<dbReference type="Proteomes" id="UP001271007">
    <property type="component" value="Unassembled WGS sequence"/>
</dbReference>
<dbReference type="EMBL" id="JAWDJX010000092">
    <property type="protein sequence ID" value="KAK3046440.1"/>
    <property type="molecule type" value="Genomic_DNA"/>
</dbReference>
<protein>
    <submittedName>
        <fullName evidence="2">Uncharacterized protein</fullName>
    </submittedName>
</protein>
<name>A0AAJ0DB22_9PEZI</name>
<evidence type="ECO:0000256" key="1">
    <source>
        <dbReference type="SAM" id="MobiDB-lite"/>
    </source>
</evidence>
<sequence length="228" mass="25262">MDTCDSELSRDSLNGCIAAIDAQREDTNHAEIIVKSLCKRSDADNHMLQQLKAAENDFPPRDDRSSAGKNRLAAFRMLFNTLELMGDSDILWHYGVAAQSIQYINSFRAALRRFNDQWHELKVNVNRAIYNGASQGRDFNNSKNTILLRDLTFARKTGSVDWLEVPATTLAQSIDQFGTVTVTRNTDQNAGECIPPSTAITGADRAIRSPVPPTRSVKAGLHAEPEQA</sequence>
<keyword evidence="3" id="KW-1185">Reference proteome</keyword>